<reference evidence="8" key="1">
    <citation type="submission" date="2023-01" db="EMBL/GenBank/DDBJ databases">
        <title>The growth and conidiation of Purpureocillium lavendulum are regulated by nitrogen source and histone H3K14 acetylation.</title>
        <authorList>
            <person name="Tang P."/>
            <person name="Han J."/>
            <person name="Zhang C."/>
            <person name="Tang P."/>
            <person name="Qi F."/>
            <person name="Zhang K."/>
            <person name="Liang L."/>
        </authorList>
    </citation>
    <scope>NUCLEOTIDE SEQUENCE</scope>
    <source>
        <strain evidence="8">YMF1.00683</strain>
    </source>
</reference>
<comment type="caution">
    <text evidence="8">The sequence shown here is derived from an EMBL/GenBank/DDBJ whole genome shotgun (WGS) entry which is preliminary data.</text>
</comment>
<feature type="binding site" description="axial binding residue" evidence="5">
    <location>
        <position position="486"/>
    </location>
    <ligand>
        <name>heme</name>
        <dbReference type="ChEBI" id="CHEBI:30413"/>
    </ligand>
    <ligandPart>
        <name>Fe</name>
        <dbReference type="ChEBI" id="CHEBI:18248"/>
    </ligandPart>
</feature>
<dbReference type="GO" id="GO:0005506">
    <property type="term" value="F:iron ion binding"/>
    <property type="evidence" value="ECO:0007669"/>
    <property type="project" value="InterPro"/>
</dbReference>
<keyword evidence="4 5" id="KW-0408">Iron</keyword>
<keyword evidence="9" id="KW-1185">Reference proteome</keyword>
<keyword evidence="7" id="KW-0472">Membrane</keyword>
<evidence type="ECO:0000256" key="1">
    <source>
        <dbReference type="ARBA" id="ARBA00001971"/>
    </source>
</evidence>
<organism evidence="8 9">
    <name type="scientific">Purpureocillium lavendulum</name>
    <dbReference type="NCBI Taxonomy" id="1247861"/>
    <lineage>
        <taxon>Eukaryota</taxon>
        <taxon>Fungi</taxon>
        <taxon>Dikarya</taxon>
        <taxon>Ascomycota</taxon>
        <taxon>Pezizomycotina</taxon>
        <taxon>Sordariomycetes</taxon>
        <taxon>Hypocreomycetidae</taxon>
        <taxon>Hypocreales</taxon>
        <taxon>Ophiocordycipitaceae</taxon>
        <taxon>Purpureocillium</taxon>
    </lineage>
</organism>
<dbReference type="GO" id="GO:0020037">
    <property type="term" value="F:heme binding"/>
    <property type="evidence" value="ECO:0007669"/>
    <property type="project" value="InterPro"/>
</dbReference>
<dbReference type="PROSITE" id="PS00086">
    <property type="entry name" value="CYTOCHROME_P450"/>
    <property type="match status" value="1"/>
</dbReference>
<keyword evidence="6" id="KW-0560">Oxidoreductase</keyword>
<comment type="similarity">
    <text evidence="6">Belongs to the cytochrome P450 family.</text>
</comment>
<dbReference type="PANTHER" id="PTHR24305:SF172">
    <property type="entry name" value="P450, PUTATIVE (EUROFUNG)-RELATED"/>
    <property type="match status" value="1"/>
</dbReference>
<name>A0AB34FWT7_9HYPO</name>
<dbReference type="PRINTS" id="PR00385">
    <property type="entry name" value="P450"/>
</dbReference>
<keyword evidence="7" id="KW-1133">Transmembrane helix</keyword>
<keyword evidence="2 5" id="KW-0349">Heme</keyword>
<feature type="transmembrane region" description="Helical" evidence="7">
    <location>
        <begin position="12"/>
        <end position="34"/>
    </location>
</feature>
<dbReference type="InterPro" id="IPR050121">
    <property type="entry name" value="Cytochrome_P450_monoxygenase"/>
</dbReference>
<dbReference type="EMBL" id="JAQHRD010000003">
    <property type="protein sequence ID" value="KAJ6443602.1"/>
    <property type="molecule type" value="Genomic_DNA"/>
</dbReference>
<dbReference type="InterPro" id="IPR001128">
    <property type="entry name" value="Cyt_P450"/>
</dbReference>
<evidence type="ECO:0000256" key="2">
    <source>
        <dbReference type="ARBA" id="ARBA00022617"/>
    </source>
</evidence>
<comment type="cofactor">
    <cofactor evidence="1 5">
        <name>heme</name>
        <dbReference type="ChEBI" id="CHEBI:30413"/>
    </cofactor>
</comment>
<keyword evidence="3 5" id="KW-0479">Metal-binding</keyword>
<evidence type="ECO:0000313" key="9">
    <source>
        <dbReference type="Proteomes" id="UP001163105"/>
    </source>
</evidence>
<evidence type="ECO:0000256" key="5">
    <source>
        <dbReference type="PIRSR" id="PIRSR602401-1"/>
    </source>
</evidence>
<evidence type="ECO:0000256" key="7">
    <source>
        <dbReference type="SAM" id="Phobius"/>
    </source>
</evidence>
<dbReference type="CDD" id="cd11061">
    <property type="entry name" value="CYP67-like"/>
    <property type="match status" value="1"/>
</dbReference>
<evidence type="ECO:0000313" key="8">
    <source>
        <dbReference type="EMBL" id="KAJ6443602.1"/>
    </source>
</evidence>
<dbReference type="Pfam" id="PF00067">
    <property type="entry name" value="p450"/>
    <property type="match status" value="1"/>
</dbReference>
<sequence length="545" mass="61243">MLILQSELGPVPYAVVLAACAVVFFFVYPFALYLRDVKGTFARQIQQIRFSDIAGLRRFANMSTFSGMSNLPFMILAHGGNRSTQLAKLHKKEPILRTGPNSLSFGSVQAIKDIYGHGTPCVKEEAYILTAGTHYHLADVVDKGEHARKRKVLSSAYALKNLERWEHKVADKVDRMLGQIDKRCSGPLPKGQSFAQPQESLVDFRAWINFFSLDAIADIGLSEHLGLLDQGHDTVVAQRPDGTTFEVGLRECLYPTARKQSLLLWSYDYYKVLDKLSNVLPFYRRMSESGIGWEAIVLRRASLRLERYRAGERLDDFFQALMEDKNGAAHGLEWGEIVAEINIMMNAGSVTTAIAITNVLHQLLRHPRAMHLLREELDVALDSDERIAPYDKVKHLPYLRACLDESLRLFPPTPQGLPRKTPSEGMTIMGRYVPGDTTVSISALVAHRDETVFPDAERFVPERFLGDKGKALQSSFITFSAGARGCIGRNISYLEQAVLLASMVHRYEFAMVEGFEMQRLETMNHILGPLPLKVWRRSVASSEVP</sequence>
<dbReference type="PRINTS" id="PR00463">
    <property type="entry name" value="EP450I"/>
</dbReference>
<gene>
    <name evidence="8" type="ORF">O9K51_04781</name>
</gene>
<keyword evidence="8" id="KW-0675">Receptor</keyword>
<dbReference type="InterPro" id="IPR002401">
    <property type="entry name" value="Cyt_P450_E_grp-I"/>
</dbReference>
<protein>
    <submittedName>
        <fullName evidence="8">Pheromone receptor</fullName>
    </submittedName>
</protein>
<keyword evidence="6" id="KW-0503">Monooxygenase</keyword>
<accession>A0AB34FWT7</accession>
<dbReference type="AlphaFoldDB" id="A0AB34FWT7"/>
<dbReference type="PANTHER" id="PTHR24305">
    <property type="entry name" value="CYTOCHROME P450"/>
    <property type="match status" value="1"/>
</dbReference>
<keyword evidence="7" id="KW-0812">Transmembrane</keyword>
<dbReference type="SUPFAM" id="SSF48264">
    <property type="entry name" value="Cytochrome P450"/>
    <property type="match status" value="1"/>
</dbReference>
<dbReference type="Gene3D" id="1.10.630.10">
    <property type="entry name" value="Cytochrome P450"/>
    <property type="match status" value="1"/>
</dbReference>
<dbReference type="GO" id="GO:0004497">
    <property type="term" value="F:monooxygenase activity"/>
    <property type="evidence" value="ECO:0007669"/>
    <property type="project" value="UniProtKB-KW"/>
</dbReference>
<evidence type="ECO:0000256" key="3">
    <source>
        <dbReference type="ARBA" id="ARBA00022723"/>
    </source>
</evidence>
<dbReference type="InterPro" id="IPR036396">
    <property type="entry name" value="Cyt_P450_sf"/>
</dbReference>
<dbReference type="InterPro" id="IPR017972">
    <property type="entry name" value="Cyt_P450_CS"/>
</dbReference>
<dbReference type="GO" id="GO:0016705">
    <property type="term" value="F:oxidoreductase activity, acting on paired donors, with incorporation or reduction of molecular oxygen"/>
    <property type="evidence" value="ECO:0007669"/>
    <property type="project" value="InterPro"/>
</dbReference>
<evidence type="ECO:0000256" key="4">
    <source>
        <dbReference type="ARBA" id="ARBA00023004"/>
    </source>
</evidence>
<proteinExistence type="inferred from homology"/>
<dbReference type="Proteomes" id="UP001163105">
    <property type="component" value="Unassembled WGS sequence"/>
</dbReference>
<evidence type="ECO:0000256" key="6">
    <source>
        <dbReference type="RuleBase" id="RU000461"/>
    </source>
</evidence>